<accession>A0A844GRZ1</accession>
<sequence>MMIDSIKDLARWLFPKPLVNYLHEDGIVQIIFPQWSDNEHGYNNPEIKLAFVVNYNAKESYFSRHPLYTLPEQDNEYVMIGCWHYDSDRIRSWQEYVKFAEFTASQLHPDLLEAKKVIDDFQKIMTEKKDKKYLSWEQFHKLLSTWQWIALQDLKVIEIIDGKIFYLH</sequence>
<gene>
    <name evidence="1" type="ORF">GGC33_01020</name>
</gene>
<dbReference type="EMBL" id="WMIA01000001">
    <property type="protein sequence ID" value="MTF37518.1"/>
    <property type="molecule type" value="Genomic_DNA"/>
</dbReference>
<name>A0A844GRZ1_9CHRO</name>
<reference evidence="1 2" key="1">
    <citation type="submission" date="2019-11" db="EMBL/GenBank/DDBJ databases">
        <title>Isolation of a new High Light Tolerant Cyanobacteria.</title>
        <authorList>
            <person name="Dobson Z."/>
            <person name="Vaughn N."/>
            <person name="Vaughn M."/>
            <person name="Fromme P."/>
            <person name="Mazor Y."/>
        </authorList>
    </citation>
    <scope>NUCLEOTIDE SEQUENCE [LARGE SCALE GENOMIC DNA]</scope>
    <source>
        <strain evidence="1 2">0216</strain>
    </source>
</reference>
<dbReference type="Proteomes" id="UP000437131">
    <property type="component" value="Unassembled WGS sequence"/>
</dbReference>
<comment type="caution">
    <text evidence="1">The sequence shown here is derived from an EMBL/GenBank/DDBJ whole genome shotgun (WGS) entry which is preliminary data.</text>
</comment>
<evidence type="ECO:0000313" key="1">
    <source>
        <dbReference type="EMBL" id="MTF37518.1"/>
    </source>
</evidence>
<proteinExistence type="predicted"/>
<protein>
    <submittedName>
        <fullName evidence="1">Uncharacterized protein</fullName>
    </submittedName>
</protein>
<dbReference type="AlphaFoldDB" id="A0A844GRZ1"/>
<dbReference type="RefSeq" id="WP_155082439.1">
    <property type="nucleotide sequence ID" value="NZ_WMIA01000001.1"/>
</dbReference>
<evidence type="ECO:0000313" key="2">
    <source>
        <dbReference type="Proteomes" id="UP000437131"/>
    </source>
</evidence>
<organism evidence="1 2">
    <name type="scientific">Cyanobacterium aponinum 0216</name>
    <dbReference type="NCBI Taxonomy" id="2676140"/>
    <lineage>
        <taxon>Bacteria</taxon>
        <taxon>Bacillati</taxon>
        <taxon>Cyanobacteriota</taxon>
        <taxon>Cyanophyceae</taxon>
        <taxon>Oscillatoriophycideae</taxon>
        <taxon>Chroococcales</taxon>
        <taxon>Geminocystaceae</taxon>
        <taxon>Cyanobacterium</taxon>
    </lineage>
</organism>